<accession>A0ABQ6G0L8</accession>
<proteinExistence type="inferred from homology"/>
<dbReference type="RefSeq" id="WP_338256996.1">
    <property type="nucleotide sequence ID" value="NZ_BSRI01000002.1"/>
</dbReference>
<dbReference type="InterPro" id="IPR050250">
    <property type="entry name" value="Macrolide_Exporter_MacB"/>
</dbReference>
<keyword evidence="11" id="KW-1185">Reference proteome</keyword>
<dbReference type="EMBL" id="BSRI01000002">
    <property type="protein sequence ID" value="GLV60040.1"/>
    <property type="molecule type" value="Genomic_DNA"/>
</dbReference>
<name>A0ABQ6G0L8_9CHLR</name>
<evidence type="ECO:0000256" key="6">
    <source>
        <dbReference type="ARBA" id="ARBA00038076"/>
    </source>
</evidence>
<organism evidence="10 11">
    <name type="scientific">Dictyobacter halimunensis</name>
    <dbReference type="NCBI Taxonomy" id="3026934"/>
    <lineage>
        <taxon>Bacteria</taxon>
        <taxon>Bacillati</taxon>
        <taxon>Chloroflexota</taxon>
        <taxon>Ktedonobacteria</taxon>
        <taxon>Ktedonobacterales</taxon>
        <taxon>Dictyobacteraceae</taxon>
        <taxon>Dictyobacter</taxon>
    </lineage>
</organism>
<evidence type="ECO:0000256" key="8">
    <source>
        <dbReference type="SAM" id="Phobius"/>
    </source>
</evidence>
<keyword evidence="3 8" id="KW-0812">Transmembrane</keyword>
<protein>
    <recommendedName>
        <fullName evidence="9">ABC3 transporter permease C-terminal domain-containing protein</fullName>
    </recommendedName>
</protein>
<dbReference type="InterPro" id="IPR003838">
    <property type="entry name" value="ABC3_permease_C"/>
</dbReference>
<comment type="subcellular location">
    <subcellularLocation>
        <location evidence="1">Cell membrane</location>
        <topology evidence="1">Multi-pass membrane protein</topology>
    </subcellularLocation>
</comment>
<dbReference type="PANTHER" id="PTHR30572:SF4">
    <property type="entry name" value="ABC TRANSPORTER PERMEASE YTRF"/>
    <property type="match status" value="1"/>
</dbReference>
<dbReference type="PANTHER" id="PTHR30572">
    <property type="entry name" value="MEMBRANE COMPONENT OF TRANSPORTER-RELATED"/>
    <property type="match status" value="1"/>
</dbReference>
<gene>
    <name evidence="10" type="ORF">KDH_68630</name>
</gene>
<evidence type="ECO:0000313" key="11">
    <source>
        <dbReference type="Proteomes" id="UP001344906"/>
    </source>
</evidence>
<feature type="transmembrane region" description="Helical" evidence="8">
    <location>
        <begin position="660"/>
        <end position="689"/>
    </location>
</feature>
<evidence type="ECO:0000256" key="1">
    <source>
        <dbReference type="ARBA" id="ARBA00004651"/>
    </source>
</evidence>
<feature type="domain" description="ABC3 transporter permease C-terminal" evidence="9">
    <location>
        <begin position="616"/>
        <end position="714"/>
    </location>
</feature>
<evidence type="ECO:0000256" key="7">
    <source>
        <dbReference type="SAM" id="MobiDB-lite"/>
    </source>
</evidence>
<feature type="compositionally biased region" description="Polar residues" evidence="7">
    <location>
        <begin position="396"/>
        <end position="413"/>
    </location>
</feature>
<sequence length="934" mass="100911">MWQVLLAMLHRRRGTTLLAGGGFFLAACTLILLTATTQSTVIRANDIISQNWRPTYDLVVLPPQAKPPASKTVPADFMAGYGGGISMQQYQQIKKISGVEVAAPISYLGYVNIPPPDVAFSTERLPGGYYEADWTLTASNGIQTLTERQQRSLYYLPPSCDTIDSLRQRLSSHQALSSALDKQHIQVTDSSCGFNGGGGPQTFTSVNTGPFLLTAIDPNAENQLVHLDQHIANGRMLSEQDTLAPNGSMSVTPVTNIPRYGVPLLLQQRLPGQLKLQVSFKRLTGQDIDLQQVIDRGGASYLTHLPNQQQIVSTEAPTLQNSLPGVLKQGYLPALQWNSRSWQPIDNLGGDNSMTFLSQPSGLTYQSVPAPDGQGGSAYTLIPSTTQHPPALPKSLQGQQNGAPETVPSTQQGPDVAFRDLTPLHVNDSQQAPMYIKANYETNFVGQFTSPSIAAQFGNPLNWLPETSYAAQPAQLQYDAQGKPVAAKDLQPTTNPAGFMLQPPVALTTMAAAQKIMGDKNISVIRVRVAGVGSASEASWCKVAQVAQEIRQQTGLQVFVTLGSSPQPTLVYLPGLHAGQNGSTREIAPIGWVRDSWIYIGAAVLYISQLGSTRLLFLAAILLVCLGYLIVNFSALASAQQREFAVLSALGWRPWQPIRMFLGQVLLLALVGGICGIGVALLLAVLLQMPPLLPVVIWTLPVILLLALLSVIYPLGYIWSVRPAQALRAGAGAQASGRADRERQTRAWSWLSPLLSLALTNLARMRMRALIAMASAFFTALLLIIMLNGLVAFRQSLQGTILGDTVLIQTQLPQIAGVVFALVFTFLSVANLLLLQVRERRQEIGLLQAVGWRPGLVQRMFMQEGLALIVCGSIPGAVVALWILVQQHATQRIVPTPLIALAVLIVMGILGTLATIPAMRQAKRLPITEILRAE</sequence>
<evidence type="ECO:0000313" key="10">
    <source>
        <dbReference type="EMBL" id="GLV60040.1"/>
    </source>
</evidence>
<feature type="transmembrane region" description="Helical" evidence="8">
    <location>
        <begin position="813"/>
        <end position="835"/>
    </location>
</feature>
<feature type="transmembrane region" description="Helical" evidence="8">
    <location>
        <begin position="769"/>
        <end position="793"/>
    </location>
</feature>
<evidence type="ECO:0000256" key="5">
    <source>
        <dbReference type="ARBA" id="ARBA00023136"/>
    </source>
</evidence>
<keyword evidence="2" id="KW-1003">Cell membrane</keyword>
<keyword evidence="5 8" id="KW-0472">Membrane</keyword>
<feature type="transmembrane region" description="Helical" evidence="8">
    <location>
        <begin position="866"/>
        <end position="885"/>
    </location>
</feature>
<keyword evidence="4 8" id="KW-1133">Transmembrane helix</keyword>
<feature type="domain" description="ABC3 transporter permease C-terminal" evidence="9">
    <location>
        <begin position="818"/>
        <end position="922"/>
    </location>
</feature>
<dbReference type="Proteomes" id="UP001344906">
    <property type="component" value="Unassembled WGS sequence"/>
</dbReference>
<reference evidence="10 11" key="1">
    <citation type="submission" date="2023-02" db="EMBL/GenBank/DDBJ databases">
        <title>Dictyobacter halimunensis sp. nov., a new member of the class Ktedonobacteria from forest soil in a geothermal area.</title>
        <authorList>
            <person name="Rachmania M.K."/>
            <person name="Ningsih F."/>
            <person name="Sakai Y."/>
            <person name="Yabe S."/>
            <person name="Yokota A."/>
            <person name="Sjamsuridzal W."/>
        </authorList>
    </citation>
    <scope>NUCLEOTIDE SEQUENCE [LARGE SCALE GENOMIC DNA]</scope>
    <source>
        <strain evidence="10 11">S3.2.2.5</strain>
    </source>
</reference>
<evidence type="ECO:0000256" key="2">
    <source>
        <dbReference type="ARBA" id="ARBA00022475"/>
    </source>
</evidence>
<evidence type="ECO:0000259" key="9">
    <source>
        <dbReference type="Pfam" id="PF02687"/>
    </source>
</evidence>
<evidence type="ECO:0000256" key="3">
    <source>
        <dbReference type="ARBA" id="ARBA00022692"/>
    </source>
</evidence>
<evidence type="ECO:0000256" key="4">
    <source>
        <dbReference type="ARBA" id="ARBA00022989"/>
    </source>
</evidence>
<comment type="similarity">
    <text evidence="6">Belongs to the ABC-4 integral membrane protein family.</text>
</comment>
<feature type="transmembrane region" description="Helical" evidence="8">
    <location>
        <begin position="615"/>
        <end position="639"/>
    </location>
</feature>
<comment type="caution">
    <text evidence="10">The sequence shown here is derived from an EMBL/GenBank/DDBJ whole genome shotgun (WGS) entry which is preliminary data.</text>
</comment>
<feature type="transmembrane region" description="Helical" evidence="8">
    <location>
        <begin position="897"/>
        <end position="916"/>
    </location>
</feature>
<feature type="transmembrane region" description="Helical" evidence="8">
    <location>
        <begin position="695"/>
        <end position="719"/>
    </location>
</feature>
<feature type="region of interest" description="Disordered" evidence="7">
    <location>
        <begin position="366"/>
        <end position="416"/>
    </location>
</feature>
<dbReference type="Pfam" id="PF02687">
    <property type="entry name" value="FtsX"/>
    <property type="match status" value="2"/>
</dbReference>